<reference evidence="1 2" key="1">
    <citation type="submission" date="2016-10" db="EMBL/GenBank/DDBJ databases">
        <authorList>
            <person name="de Groot N.N."/>
        </authorList>
    </citation>
    <scope>NUCLEOTIDE SEQUENCE [LARGE SCALE GENOMIC DNA]</scope>
    <source>
        <strain evidence="1 2">D15d</strain>
    </source>
</reference>
<proteinExistence type="predicted"/>
<organism evidence="1 2">
    <name type="scientific">Lachnospira multipara</name>
    <dbReference type="NCBI Taxonomy" id="28051"/>
    <lineage>
        <taxon>Bacteria</taxon>
        <taxon>Bacillati</taxon>
        <taxon>Bacillota</taxon>
        <taxon>Clostridia</taxon>
        <taxon>Lachnospirales</taxon>
        <taxon>Lachnospiraceae</taxon>
        <taxon>Lachnospira</taxon>
    </lineage>
</organism>
<dbReference type="AlphaFoldDB" id="A0A1H5TSC5"/>
<evidence type="ECO:0000313" key="1">
    <source>
        <dbReference type="EMBL" id="SEF65669.1"/>
    </source>
</evidence>
<keyword evidence="2" id="KW-1185">Reference proteome</keyword>
<accession>A0A1H5TSC5</accession>
<dbReference type="EMBL" id="FNUL01000005">
    <property type="protein sequence ID" value="SEF65669.1"/>
    <property type="molecule type" value="Genomic_DNA"/>
</dbReference>
<sequence>MARLEQTGKSTNDYIDEVKKIVEDIKFGSLTLVIQDGKVIQLDRIEKIRL</sequence>
<dbReference type="RefSeq" id="WP_081669466.1">
    <property type="nucleotide sequence ID" value="NZ_FNUL01000005.1"/>
</dbReference>
<name>A0A1H5TSC5_9FIRM</name>
<protein>
    <submittedName>
        <fullName evidence="1">Uncharacterized small protein</fullName>
    </submittedName>
</protein>
<evidence type="ECO:0000313" key="2">
    <source>
        <dbReference type="Proteomes" id="UP000236726"/>
    </source>
</evidence>
<dbReference type="Pfam" id="PF10055">
    <property type="entry name" value="DUF2292"/>
    <property type="match status" value="1"/>
</dbReference>
<dbReference type="InterPro" id="IPR018743">
    <property type="entry name" value="DUF2292"/>
</dbReference>
<dbReference type="Proteomes" id="UP000236726">
    <property type="component" value="Unassembled WGS sequence"/>
</dbReference>
<gene>
    <name evidence="1" type="ORF">SAMN05216537_10595</name>
</gene>